<accession>A0A7J7IDG2</accession>
<proteinExistence type="predicted"/>
<evidence type="ECO:0008006" key="9">
    <source>
        <dbReference type="Google" id="ProtNLM"/>
    </source>
</evidence>
<dbReference type="OrthoDB" id="5492at2759"/>
<keyword evidence="3 6" id="KW-1133">Transmembrane helix</keyword>
<feature type="transmembrane region" description="Helical" evidence="6">
    <location>
        <begin position="309"/>
        <end position="328"/>
    </location>
</feature>
<evidence type="ECO:0000313" key="8">
    <source>
        <dbReference type="Proteomes" id="UP000530660"/>
    </source>
</evidence>
<keyword evidence="8" id="KW-1185">Reference proteome</keyword>
<feature type="transmembrane region" description="Helical" evidence="6">
    <location>
        <begin position="121"/>
        <end position="139"/>
    </location>
</feature>
<evidence type="ECO:0000256" key="4">
    <source>
        <dbReference type="ARBA" id="ARBA00023136"/>
    </source>
</evidence>
<dbReference type="Proteomes" id="UP000530660">
    <property type="component" value="Unassembled WGS sequence"/>
</dbReference>
<dbReference type="Pfam" id="PF01925">
    <property type="entry name" value="TauE"/>
    <property type="match status" value="2"/>
</dbReference>
<keyword evidence="2 6" id="KW-0812">Transmembrane</keyword>
<evidence type="ECO:0000313" key="7">
    <source>
        <dbReference type="EMBL" id="KAF6000734.1"/>
    </source>
</evidence>
<evidence type="ECO:0000256" key="6">
    <source>
        <dbReference type="SAM" id="Phobius"/>
    </source>
</evidence>
<feature type="transmembrane region" description="Helical" evidence="6">
    <location>
        <begin position="32"/>
        <end position="56"/>
    </location>
</feature>
<comment type="subcellular location">
    <subcellularLocation>
        <location evidence="1">Membrane</location>
        <topology evidence="1">Multi-pass membrane protein</topology>
    </subcellularLocation>
</comment>
<reference evidence="7 8" key="1">
    <citation type="journal article" date="2020" name="J. Phycol.">
        <title>Comparative genome analysis reveals Cyanidiococcus gen. nov., a new extremophilic red algal genus sister to Cyanidioschyzon (Cyanidioschyzonaceae, Rhodophyta).</title>
        <authorList>
            <person name="Liu S.-L."/>
            <person name="Chiang Y.-R."/>
            <person name="Yoon H.S."/>
            <person name="Fu H.-Y."/>
        </authorList>
    </citation>
    <scope>NUCLEOTIDE SEQUENCE [LARGE SCALE GENOMIC DNA]</scope>
    <source>
        <strain evidence="7 8">THAL066</strain>
    </source>
</reference>
<feature type="transmembrane region" description="Helical" evidence="6">
    <location>
        <begin position="335"/>
        <end position="355"/>
    </location>
</feature>
<name>A0A7J7IDG2_9RHOD</name>
<evidence type="ECO:0000256" key="3">
    <source>
        <dbReference type="ARBA" id="ARBA00022989"/>
    </source>
</evidence>
<dbReference type="AlphaFoldDB" id="A0A7J7IDG2"/>
<evidence type="ECO:0000256" key="2">
    <source>
        <dbReference type="ARBA" id="ARBA00022692"/>
    </source>
</evidence>
<organism evidence="7 8">
    <name type="scientific">Cyanidiococcus yangmingshanensis</name>
    <dbReference type="NCBI Taxonomy" id="2690220"/>
    <lineage>
        <taxon>Eukaryota</taxon>
        <taxon>Rhodophyta</taxon>
        <taxon>Bangiophyceae</taxon>
        <taxon>Cyanidiales</taxon>
        <taxon>Cyanidiaceae</taxon>
        <taxon>Cyanidiococcus</taxon>
    </lineage>
</organism>
<dbReference type="GO" id="GO:0016020">
    <property type="term" value="C:membrane"/>
    <property type="evidence" value="ECO:0007669"/>
    <property type="project" value="UniProtKB-SubCell"/>
</dbReference>
<feature type="transmembrane region" description="Helical" evidence="6">
    <location>
        <begin position="68"/>
        <end position="87"/>
    </location>
</feature>
<dbReference type="InterPro" id="IPR002781">
    <property type="entry name" value="TM_pro_TauE-like"/>
</dbReference>
<comment type="caution">
    <text evidence="7">The sequence shown here is derived from an EMBL/GenBank/DDBJ whole genome shotgun (WGS) entry which is preliminary data.</text>
</comment>
<feature type="transmembrane region" description="Helical" evidence="6">
    <location>
        <begin position="273"/>
        <end position="297"/>
    </location>
</feature>
<feature type="transmembrane region" description="Helical" evidence="6">
    <location>
        <begin position="93"/>
        <end position="114"/>
    </location>
</feature>
<protein>
    <recommendedName>
        <fullName evidence="9">Membrane transporter protein</fullName>
    </recommendedName>
</protein>
<feature type="compositionally biased region" description="Low complexity" evidence="5">
    <location>
        <begin position="147"/>
        <end position="163"/>
    </location>
</feature>
<dbReference type="PANTHER" id="PTHR43701">
    <property type="entry name" value="MEMBRANE TRANSPORTER PROTEIN MJ0441-RELATED"/>
    <property type="match status" value="1"/>
</dbReference>
<keyword evidence="4 6" id="KW-0472">Membrane</keyword>
<feature type="transmembrane region" description="Helical" evidence="6">
    <location>
        <begin position="215"/>
        <end position="240"/>
    </location>
</feature>
<feature type="region of interest" description="Disordered" evidence="5">
    <location>
        <begin position="147"/>
        <end position="186"/>
    </location>
</feature>
<gene>
    <name evidence="7" type="ORF">F1559_002509</name>
</gene>
<evidence type="ECO:0000256" key="5">
    <source>
        <dbReference type="SAM" id="MobiDB-lite"/>
    </source>
</evidence>
<dbReference type="PANTHER" id="PTHR43701:SF2">
    <property type="entry name" value="MEMBRANE TRANSPORTER PROTEIN YJNA-RELATED"/>
    <property type="match status" value="1"/>
</dbReference>
<sequence length="361" mass="36477">MATARLSTGSGAGPSRTTTSVWWRRLVPAFPIGLAAGFGGACAGAGGAVFMIPALVRYVKLPQRVAQGTALLASCGTAFSSAVHYALAGYVDASAAFQLMVCSAALAPVGVAIGQRLNAGVLRRALGVLLVLLAPLLPLRDRLLGSSGPSASSTTAATPATGTHPETGSRAKPTASAAPAEPIGGAWSRVDDETRSLLAVMTASMDWALLSTGSAVGFLSGLLGVSGGTLFTPALALFYASQERDAKAAAAVAGTESLSGQGRSAPAPTKRHGLHTIIGTAMFAMLFPAAVAGFGYARRGQVSFAHLPGVILGTLTGASLGSQFALLVDESVLRFGFAVVFMTLGIRLMRAPVVIESPIAR</sequence>
<evidence type="ECO:0000256" key="1">
    <source>
        <dbReference type="ARBA" id="ARBA00004141"/>
    </source>
</evidence>
<dbReference type="InterPro" id="IPR051598">
    <property type="entry name" value="TSUP/Inactive_protease-like"/>
</dbReference>
<dbReference type="EMBL" id="VWRR01000018">
    <property type="protein sequence ID" value="KAF6000734.1"/>
    <property type="molecule type" value="Genomic_DNA"/>
</dbReference>